<keyword evidence="3" id="KW-0479">Metal-binding</keyword>
<protein>
    <recommendedName>
        <fullName evidence="11">RING-type domain-containing protein</fullName>
    </recommendedName>
</protein>
<reference evidence="12" key="1">
    <citation type="submission" date="2021-01" db="EMBL/GenBank/DDBJ databases">
        <authorList>
            <consortium name="Genoscope - CEA"/>
            <person name="William W."/>
        </authorList>
    </citation>
    <scope>NUCLEOTIDE SEQUENCE</scope>
</reference>
<keyword evidence="4 8" id="KW-0863">Zinc-finger</keyword>
<dbReference type="Pfam" id="PF13639">
    <property type="entry name" value="zf-RING_2"/>
    <property type="match status" value="1"/>
</dbReference>
<keyword evidence="6 9" id="KW-1133">Transmembrane helix</keyword>
<dbReference type="GO" id="GO:0016020">
    <property type="term" value="C:membrane"/>
    <property type="evidence" value="ECO:0007669"/>
    <property type="project" value="UniProtKB-SubCell"/>
</dbReference>
<evidence type="ECO:0000259" key="11">
    <source>
        <dbReference type="PROSITE" id="PS50089"/>
    </source>
</evidence>
<dbReference type="SMART" id="SM00184">
    <property type="entry name" value="RING"/>
    <property type="match status" value="1"/>
</dbReference>
<evidence type="ECO:0000256" key="2">
    <source>
        <dbReference type="ARBA" id="ARBA00022692"/>
    </source>
</evidence>
<keyword evidence="13" id="KW-1185">Reference proteome</keyword>
<evidence type="ECO:0000256" key="9">
    <source>
        <dbReference type="SAM" id="Phobius"/>
    </source>
</evidence>
<dbReference type="PROSITE" id="PS50089">
    <property type="entry name" value="ZF_RING_2"/>
    <property type="match status" value="1"/>
</dbReference>
<feature type="transmembrane region" description="Helical" evidence="9">
    <location>
        <begin position="296"/>
        <end position="317"/>
    </location>
</feature>
<evidence type="ECO:0000256" key="6">
    <source>
        <dbReference type="ARBA" id="ARBA00022989"/>
    </source>
</evidence>
<evidence type="ECO:0000256" key="5">
    <source>
        <dbReference type="ARBA" id="ARBA00022833"/>
    </source>
</evidence>
<dbReference type="PANTHER" id="PTHR46539:SF1">
    <property type="entry name" value="E3 UBIQUITIN-PROTEIN LIGASE ATL42"/>
    <property type="match status" value="1"/>
</dbReference>
<keyword evidence="10" id="KW-0732">Signal</keyword>
<feature type="signal peptide" evidence="10">
    <location>
        <begin position="1"/>
        <end position="19"/>
    </location>
</feature>
<evidence type="ECO:0000256" key="7">
    <source>
        <dbReference type="ARBA" id="ARBA00023136"/>
    </source>
</evidence>
<keyword evidence="7 9" id="KW-0472">Membrane</keyword>
<dbReference type="OMA" id="RNHFIQI"/>
<feature type="chain" id="PRO_5035912667" description="RING-type domain-containing protein" evidence="10">
    <location>
        <begin position="20"/>
        <end position="443"/>
    </location>
</feature>
<comment type="subcellular location">
    <subcellularLocation>
        <location evidence="1">Membrane</location>
    </subcellularLocation>
</comment>
<dbReference type="Proteomes" id="UP000688137">
    <property type="component" value="Unassembled WGS sequence"/>
</dbReference>
<dbReference type="CDD" id="cd16454">
    <property type="entry name" value="RING-H2_PA-TM-RING"/>
    <property type="match status" value="1"/>
</dbReference>
<dbReference type="GO" id="GO:0008270">
    <property type="term" value="F:zinc ion binding"/>
    <property type="evidence" value="ECO:0007669"/>
    <property type="project" value="UniProtKB-KW"/>
</dbReference>
<keyword evidence="2 9" id="KW-0812">Transmembrane</keyword>
<accession>A0A8S1MI82</accession>
<evidence type="ECO:0000313" key="12">
    <source>
        <dbReference type="EMBL" id="CAD8078151.1"/>
    </source>
</evidence>
<evidence type="ECO:0000256" key="3">
    <source>
        <dbReference type="ARBA" id="ARBA00022723"/>
    </source>
</evidence>
<name>A0A8S1MI82_PARPR</name>
<evidence type="ECO:0000313" key="13">
    <source>
        <dbReference type="Proteomes" id="UP000688137"/>
    </source>
</evidence>
<evidence type="ECO:0000256" key="8">
    <source>
        <dbReference type="PROSITE-ProRule" id="PRU00175"/>
    </source>
</evidence>
<sequence>MINTITFGLLLLNFFKVLTIEFEISISQGSLYSQKRIVNTISANTTFIVNCYQQFAQYCTIELNQTSNKPAEIALLYLEGQAPFLDNNNDFIYDGMDYDSYVQKKRNHFIQIPSSKGKVYFTVLTNIPVSFDIYLRGSQTMLCQNNCKGNGICIEGECKCDSGFISRDCSLRALQLEQEKTISVNGSHDPNFYCYYEYKGSQDLQLEITIKDENEAQVYLLIPDLVYLPTVDFYNDAARITKKTPFKRQIEQRKSKIKNDKDKYIPDKLIILLQGVQFKIRLEQINSVNKEEQMKLIIIVVCSIAGSILLCFCIFLIRRIKQKRSMEKLTPEDYEMREKQFTYGGCLNKKEDDQFGTIDNQLQSNNLQDNCAICLDSLSNKQPILQTICKHIYHIKCIEKWLEKNQFCPFCRFDLKIENLKQQRQQIIKVPITNQVRIVRRNN</sequence>
<comment type="caution">
    <text evidence="12">The sequence shown here is derived from an EMBL/GenBank/DDBJ whole genome shotgun (WGS) entry which is preliminary data.</text>
</comment>
<dbReference type="EMBL" id="CAJJDM010000060">
    <property type="protein sequence ID" value="CAD8078151.1"/>
    <property type="molecule type" value="Genomic_DNA"/>
</dbReference>
<evidence type="ECO:0000256" key="1">
    <source>
        <dbReference type="ARBA" id="ARBA00004370"/>
    </source>
</evidence>
<proteinExistence type="predicted"/>
<organism evidence="12 13">
    <name type="scientific">Paramecium primaurelia</name>
    <dbReference type="NCBI Taxonomy" id="5886"/>
    <lineage>
        <taxon>Eukaryota</taxon>
        <taxon>Sar</taxon>
        <taxon>Alveolata</taxon>
        <taxon>Ciliophora</taxon>
        <taxon>Intramacronucleata</taxon>
        <taxon>Oligohymenophorea</taxon>
        <taxon>Peniculida</taxon>
        <taxon>Parameciidae</taxon>
        <taxon>Paramecium</taxon>
    </lineage>
</organism>
<evidence type="ECO:0000256" key="10">
    <source>
        <dbReference type="SAM" id="SignalP"/>
    </source>
</evidence>
<evidence type="ECO:0000256" key="4">
    <source>
        <dbReference type="ARBA" id="ARBA00022771"/>
    </source>
</evidence>
<feature type="domain" description="RING-type" evidence="11">
    <location>
        <begin position="371"/>
        <end position="412"/>
    </location>
</feature>
<dbReference type="AlphaFoldDB" id="A0A8S1MI82"/>
<gene>
    <name evidence="12" type="ORF">PPRIM_AZ9-3.1.T0590190</name>
</gene>
<dbReference type="InterPro" id="IPR001841">
    <property type="entry name" value="Znf_RING"/>
</dbReference>
<dbReference type="PANTHER" id="PTHR46539">
    <property type="entry name" value="E3 UBIQUITIN-PROTEIN LIGASE ATL42"/>
    <property type="match status" value="1"/>
</dbReference>
<keyword evidence="5" id="KW-0862">Zinc</keyword>